<dbReference type="Pfam" id="PF05225">
    <property type="entry name" value="HTH_psq"/>
    <property type="match status" value="1"/>
</dbReference>
<dbReference type="RefSeq" id="XP_008189976.1">
    <property type="nucleotide sequence ID" value="XM_008191754.1"/>
</dbReference>
<proteinExistence type="predicted"/>
<keyword evidence="4" id="KW-1185">Reference proteome</keyword>
<dbReference type="PANTHER" id="PTHR19303:SF74">
    <property type="entry name" value="POGO TRANSPOSABLE ELEMENT WITH KRAB DOMAIN"/>
    <property type="match status" value="1"/>
</dbReference>
<organism evidence="3 4">
    <name type="scientific">Acyrthosiphon pisum</name>
    <name type="common">Pea aphid</name>
    <dbReference type="NCBI Taxonomy" id="7029"/>
    <lineage>
        <taxon>Eukaryota</taxon>
        <taxon>Metazoa</taxon>
        <taxon>Ecdysozoa</taxon>
        <taxon>Arthropoda</taxon>
        <taxon>Hexapoda</taxon>
        <taxon>Insecta</taxon>
        <taxon>Pterygota</taxon>
        <taxon>Neoptera</taxon>
        <taxon>Paraneoptera</taxon>
        <taxon>Hemiptera</taxon>
        <taxon>Sternorrhyncha</taxon>
        <taxon>Aphidomorpha</taxon>
        <taxon>Aphidoidea</taxon>
        <taxon>Aphididae</taxon>
        <taxon>Macrosiphini</taxon>
        <taxon>Acyrthosiphon</taxon>
    </lineage>
</organism>
<accession>A0A8R2FDX4</accession>
<evidence type="ECO:0000313" key="4">
    <source>
        <dbReference type="Proteomes" id="UP000007819"/>
    </source>
</evidence>
<reference evidence="3" key="2">
    <citation type="submission" date="2022-06" db="UniProtKB">
        <authorList>
            <consortium name="EnsemblMetazoa"/>
        </authorList>
    </citation>
    <scope>IDENTIFICATION</scope>
</reference>
<dbReference type="InterPro" id="IPR050863">
    <property type="entry name" value="CenT-Element_Derived"/>
</dbReference>
<dbReference type="OrthoDB" id="6590224at2759"/>
<evidence type="ECO:0000313" key="3">
    <source>
        <dbReference type="EnsemblMetazoa" id="XP_008189976.1"/>
    </source>
</evidence>
<dbReference type="KEGG" id="api:103311916"/>
<dbReference type="GO" id="GO:0005634">
    <property type="term" value="C:nucleus"/>
    <property type="evidence" value="ECO:0007669"/>
    <property type="project" value="TreeGrafter"/>
</dbReference>
<dbReference type="EnsemblMetazoa" id="XM_008191754.1">
    <property type="protein sequence ID" value="XP_008189976.1"/>
    <property type="gene ID" value="LOC103311916"/>
</dbReference>
<dbReference type="PANTHER" id="PTHR19303">
    <property type="entry name" value="TRANSPOSON"/>
    <property type="match status" value="1"/>
</dbReference>
<feature type="domain" description="HTH psq-type" evidence="2">
    <location>
        <begin position="4"/>
        <end position="33"/>
    </location>
</feature>
<evidence type="ECO:0000259" key="1">
    <source>
        <dbReference type="Pfam" id="PF03184"/>
    </source>
</evidence>
<dbReference type="GeneID" id="103311916"/>
<name>A0A8R2FDX4_ACYPI</name>
<dbReference type="Gene3D" id="1.10.10.60">
    <property type="entry name" value="Homeodomain-like"/>
    <property type="match status" value="1"/>
</dbReference>
<dbReference type="InterPro" id="IPR007889">
    <property type="entry name" value="HTH_Psq"/>
</dbReference>
<protein>
    <submittedName>
        <fullName evidence="3">Uncharacterized protein</fullName>
    </submittedName>
</protein>
<sequence>MSVIDKVMGYKKASSAYGVPQTTLENRVKKRGTGEPCIENGRSAIWVNYQRHTLAFQLAETNKLPNNFNKVNQLAGKAWIYGFFKRHPILSLRTPVRTSASRAQGFNKITVDKFFNLLNSLYEKYQFSPDKIFNVDETGITTCPKKMSKIVGQCGKKQIGGITSGERGVLTTIIMCMNAAGNYMPPHFIIPRQRSVPAILDDAPPGSTVSFHPSGWIQTYIFNDWFDEFLLFSNPSADKPVLLLLDGHATPCQEY</sequence>
<dbReference type="Pfam" id="PF03184">
    <property type="entry name" value="DDE_1"/>
    <property type="match status" value="1"/>
</dbReference>
<reference evidence="4" key="1">
    <citation type="submission" date="2010-06" db="EMBL/GenBank/DDBJ databases">
        <authorList>
            <person name="Jiang H."/>
            <person name="Abraham K."/>
            <person name="Ali S."/>
            <person name="Alsbrooks S.L."/>
            <person name="Anim B.N."/>
            <person name="Anosike U.S."/>
            <person name="Attaway T."/>
            <person name="Bandaranaike D.P."/>
            <person name="Battles P.K."/>
            <person name="Bell S.N."/>
            <person name="Bell A.V."/>
            <person name="Beltran B."/>
            <person name="Bickham C."/>
            <person name="Bustamante Y."/>
            <person name="Caleb T."/>
            <person name="Canada A."/>
            <person name="Cardenas V."/>
            <person name="Carter K."/>
            <person name="Chacko J."/>
            <person name="Chandrabose M.N."/>
            <person name="Chavez D."/>
            <person name="Chavez A."/>
            <person name="Chen L."/>
            <person name="Chu H.-S."/>
            <person name="Claassen K.J."/>
            <person name="Cockrell R."/>
            <person name="Collins M."/>
            <person name="Cooper J.A."/>
            <person name="Cree A."/>
            <person name="Curry S.M."/>
            <person name="Da Y."/>
            <person name="Dao M.D."/>
            <person name="Das B."/>
            <person name="Davila M.-L."/>
            <person name="Davy-Carroll L."/>
            <person name="Denson S."/>
            <person name="Dinh H."/>
            <person name="Ebong V.E."/>
            <person name="Edwards J.R."/>
            <person name="Egan A."/>
            <person name="El-Daye J."/>
            <person name="Escobedo L."/>
            <person name="Fernandez S."/>
            <person name="Fernando P.R."/>
            <person name="Flagg N."/>
            <person name="Forbes L.D."/>
            <person name="Fowler R.G."/>
            <person name="Fu Q."/>
            <person name="Gabisi R.A."/>
            <person name="Ganer J."/>
            <person name="Garbino Pronczuk A."/>
            <person name="Garcia R.M."/>
            <person name="Garner T."/>
            <person name="Garrett T.E."/>
            <person name="Gonzalez D.A."/>
            <person name="Hamid H."/>
            <person name="Hawkins E.S."/>
            <person name="Hirani K."/>
            <person name="Hogues M.E."/>
            <person name="Hollins B."/>
            <person name="Hsiao C.-H."/>
            <person name="Jabil R."/>
            <person name="James M.L."/>
            <person name="Jhangiani S.N."/>
            <person name="Johnson B."/>
            <person name="Johnson Q."/>
            <person name="Joshi V."/>
            <person name="Kalu J.B."/>
            <person name="Kam C."/>
            <person name="Kashfia A."/>
            <person name="Keebler J."/>
            <person name="Kisamo H."/>
            <person name="Kovar C.L."/>
            <person name="Lago L.A."/>
            <person name="Lai C.-Y."/>
            <person name="Laidlaw J."/>
            <person name="Lara F."/>
            <person name="Le T.-K."/>
            <person name="Lee S.L."/>
            <person name="Legall F.H."/>
            <person name="Lemon S.J."/>
            <person name="Lewis L.R."/>
            <person name="Li B."/>
            <person name="Liu Y."/>
            <person name="Liu Y.-S."/>
            <person name="Lopez J."/>
            <person name="Lozado R.J."/>
            <person name="Lu J."/>
            <person name="Madu R.C."/>
            <person name="Maheshwari M."/>
            <person name="Maheshwari R."/>
            <person name="Malloy K."/>
            <person name="Martinez E."/>
            <person name="Mathew T."/>
            <person name="Mercado I.C."/>
            <person name="Mercado C."/>
            <person name="Meyer B."/>
            <person name="Montgomery K."/>
            <person name="Morgan M.B."/>
            <person name="Munidasa M."/>
            <person name="Nazareth L.V."/>
            <person name="Nelson J."/>
            <person name="Ng B.M."/>
            <person name="Nguyen N.B."/>
            <person name="Nguyen P.Q."/>
            <person name="Nguyen T."/>
            <person name="Obregon M."/>
            <person name="Okwuonu G.O."/>
            <person name="Onwere C.G."/>
            <person name="Orozco G."/>
            <person name="Parra A."/>
            <person name="Patel S."/>
            <person name="Patil S."/>
            <person name="Perez A."/>
            <person name="Perez Y."/>
            <person name="Pham C."/>
            <person name="Primus E.L."/>
            <person name="Pu L.-L."/>
            <person name="Puazo M."/>
            <person name="Qin X."/>
            <person name="Quiroz J.B."/>
            <person name="Reese J."/>
            <person name="Richards S."/>
            <person name="Rives C.M."/>
            <person name="Robberts R."/>
            <person name="Ruiz S.J."/>
            <person name="Ruiz M.J."/>
            <person name="Santibanez J."/>
            <person name="Schneider B.W."/>
            <person name="Sisson I."/>
            <person name="Smith M."/>
            <person name="Sodergren E."/>
            <person name="Song X.-Z."/>
            <person name="Song B.B."/>
            <person name="Summersgill H."/>
            <person name="Thelus R."/>
            <person name="Thornton R.D."/>
            <person name="Trejos Z.Y."/>
            <person name="Usmani K."/>
            <person name="Vattathil S."/>
            <person name="Villasana D."/>
            <person name="Walker D.L."/>
            <person name="Wang S."/>
            <person name="Wang K."/>
            <person name="White C.S."/>
            <person name="Williams A.C."/>
            <person name="Williamson J."/>
            <person name="Wilson K."/>
            <person name="Woghiren I.O."/>
            <person name="Woodworth J.R."/>
            <person name="Worley K.C."/>
            <person name="Wright R.A."/>
            <person name="Wu W."/>
            <person name="Young L."/>
            <person name="Zhang L."/>
            <person name="Zhang J."/>
            <person name="Zhu Y."/>
            <person name="Muzny D.M."/>
            <person name="Weinstock G."/>
            <person name="Gibbs R.A."/>
        </authorList>
    </citation>
    <scope>NUCLEOTIDE SEQUENCE [LARGE SCALE GENOMIC DNA]</scope>
    <source>
        <strain evidence="4">LSR1</strain>
    </source>
</reference>
<dbReference type="InterPro" id="IPR004875">
    <property type="entry name" value="DDE_SF_endonuclease_dom"/>
</dbReference>
<dbReference type="Proteomes" id="UP000007819">
    <property type="component" value="Chromosome X"/>
</dbReference>
<evidence type="ECO:0000259" key="2">
    <source>
        <dbReference type="Pfam" id="PF05225"/>
    </source>
</evidence>
<dbReference type="AlphaFoldDB" id="A0A8R2FDX4"/>
<feature type="domain" description="DDE-1" evidence="1">
    <location>
        <begin position="172"/>
        <end position="250"/>
    </location>
</feature>
<dbReference type="GO" id="GO:0003677">
    <property type="term" value="F:DNA binding"/>
    <property type="evidence" value="ECO:0007669"/>
    <property type="project" value="InterPro"/>
</dbReference>